<feature type="compositionally biased region" description="Polar residues" evidence="1">
    <location>
        <begin position="36"/>
        <end position="52"/>
    </location>
</feature>
<proteinExistence type="predicted"/>
<evidence type="ECO:0000313" key="3">
    <source>
        <dbReference type="Proteomes" id="UP001153269"/>
    </source>
</evidence>
<evidence type="ECO:0000256" key="1">
    <source>
        <dbReference type="SAM" id="MobiDB-lite"/>
    </source>
</evidence>
<sequence>MSQNSQLMVTSSILSPKTTEDEPHVPSSIDVPADVSESTNIPEGSDLTSASLPDSDDVTIRLKSSSDSEPQPEPSSLREESPIEVPGEDPEKTTETLEDVEEAEQRPSRRVFLSVSTIQSKNQMKEKKNRI</sequence>
<reference evidence="2" key="1">
    <citation type="submission" date="2020-03" db="EMBL/GenBank/DDBJ databases">
        <authorList>
            <person name="Weist P."/>
        </authorList>
    </citation>
    <scope>NUCLEOTIDE SEQUENCE</scope>
</reference>
<dbReference type="EMBL" id="CADEAL010000177">
    <property type="protein sequence ID" value="CAB1415842.1"/>
    <property type="molecule type" value="Genomic_DNA"/>
</dbReference>
<dbReference type="AlphaFoldDB" id="A0A9N7TN40"/>
<feature type="region of interest" description="Disordered" evidence="1">
    <location>
        <begin position="1"/>
        <end position="131"/>
    </location>
</feature>
<organism evidence="2 3">
    <name type="scientific">Pleuronectes platessa</name>
    <name type="common">European plaice</name>
    <dbReference type="NCBI Taxonomy" id="8262"/>
    <lineage>
        <taxon>Eukaryota</taxon>
        <taxon>Metazoa</taxon>
        <taxon>Chordata</taxon>
        <taxon>Craniata</taxon>
        <taxon>Vertebrata</taxon>
        <taxon>Euteleostomi</taxon>
        <taxon>Actinopterygii</taxon>
        <taxon>Neopterygii</taxon>
        <taxon>Teleostei</taxon>
        <taxon>Neoteleostei</taxon>
        <taxon>Acanthomorphata</taxon>
        <taxon>Carangaria</taxon>
        <taxon>Pleuronectiformes</taxon>
        <taxon>Pleuronectoidei</taxon>
        <taxon>Pleuronectidae</taxon>
        <taxon>Pleuronectes</taxon>
    </lineage>
</organism>
<name>A0A9N7TN40_PLEPL</name>
<feature type="compositionally biased region" description="Polar residues" evidence="1">
    <location>
        <begin position="1"/>
        <end position="17"/>
    </location>
</feature>
<dbReference type="Proteomes" id="UP001153269">
    <property type="component" value="Unassembled WGS sequence"/>
</dbReference>
<accession>A0A9N7TN40</accession>
<evidence type="ECO:0000313" key="2">
    <source>
        <dbReference type="EMBL" id="CAB1415842.1"/>
    </source>
</evidence>
<comment type="caution">
    <text evidence="2">The sequence shown here is derived from an EMBL/GenBank/DDBJ whole genome shotgun (WGS) entry which is preliminary data.</text>
</comment>
<protein>
    <submittedName>
        <fullName evidence="2">Uncharacterized protein</fullName>
    </submittedName>
</protein>
<keyword evidence="3" id="KW-1185">Reference proteome</keyword>
<gene>
    <name evidence="2" type="ORF">PLEPLA_LOCUS3560</name>
</gene>